<keyword evidence="3" id="KW-0723">Serine/threonine-protein kinase</keyword>
<evidence type="ECO:0000313" key="13">
    <source>
        <dbReference type="EMBL" id="CAG9333213.1"/>
    </source>
</evidence>
<dbReference type="GO" id="GO:0004674">
    <property type="term" value="F:protein serine/threonine kinase activity"/>
    <property type="evidence" value="ECO:0007669"/>
    <property type="project" value="UniProtKB-KW"/>
</dbReference>
<dbReference type="PROSITE" id="PS50011">
    <property type="entry name" value="PROTEIN_KINASE_DOM"/>
    <property type="match status" value="1"/>
</dbReference>
<keyword evidence="6" id="KW-0418">Kinase</keyword>
<keyword evidence="7 10" id="KW-0067">ATP-binding</keyword>
<dbReference type="EC" id="2.7.11.1" evidence="2"/>
<feature type="region of interest" description="Disordered" evidence="11">
    <location>
        <begin position="289"/>
        <end position="308"/>
    </location>
</feature>
<organism evidence="13 14">
    <name type="scientific">Blepharisma stoltei</name>
    <dbReference type="NCBI Taxonomy" id="1481888"/>
    <lineage>
        <taxon>Eukaryota</taxon>
        <taxon>Sar</taxon>
        <taxon>Alveolata</taxon>
        <taxon>Ciliophora</taxon>
        <taxon>Postciliodesmatophora</taxon>
        <taxon>Heterotrichea</taxon>
        <taxon>Heterotrichida</taxon>
        <taxon>Blepharismidae</taxon>
        <taxon>Blepharisma</taxon>
    </lineage>
</organism>
<comment type="catalytic activity">
    <reaction evidence="8">
        <text>L-threonyl-[protein] + ATP = O-phospho-L-threonyl-[protein] + ADP + H(+)</text>
        <dbReference type="Rhea" id="RHEA:46608"/>
        <dbReference type="Rhea" id="RHEA-COMP:11060"/>
        <dbReference type="Rhea" id="RHEA-COMP:11605"/>
        <dbReference type="ChEBI" id="CHEBI:15378"/>
        <dbReference type="ChEBI" id="CHEBI:30013"/>
        <dbReference type="ChEBI" id="CHEBI:30616"/>
        <dbReference type="ChEBI" id="CHEBI:61977"/>
        <dbReference type="ChEBI" id="CHEBI:456216"/>
        <dbReference type="EC" id="2.7.11.1"/>
    </reaction>
</comment>
<feature type="binding site" evidence="10">
    <location>
        <position position="37"/>
    </location>
    <ligand>
        <name>ATP</name>
        <dbReference type="ChEBI" id="CHEBI:30616"/>
    </ligand>
</feature>
<evidence type="ECO:0000256" key="10">
    <source>
        <dbReference type="PROSITE-ProRule" id="PRU10141"/>
    </source>
</evidence>
<dbReference type="InterPro" id="IPR051131">
    <property type="entry name" value="NEK_Ser/Thr_kinase_NIMA"/>
</dbReference>
<evidence type="ECO:0000256" key="9">
    <source>
        <dbReference type="ARBA" id="ARBA00048679"/>
    </source>
</evidence>
<dbReference type="EMBL" id="CAJZBQ010000056">
    <property type="protein sequence ID" value="CAG9333213.1"/>
    <property type="molecule type" value="Genomic_DNA"/>
</dbReference>
<keyword evidence="14" id="KW-1185">Reference proteome</keyword>
<evidence type="ECO:0000256" key="6">
    <source>
        <dbReference type="ARBA" id="ARBA00022777"/>
    </source>
</evidence>
<evidence type="ECO:0000256" key="2">
    <source>
        <dbReference type="ARBA" id="ARBA00012513"/>
    </source>
</evidence>
<evidence type="ECO:0000259" key="12">
    <source>
        <dbReference type="PROSITE" id="PS50011"/>
    </source>
</evidence>
<evidence type="ECO:0000256" key="5">
    <source>
        <dbReference type="ARBA" id="ARBA00022741"/>
    </source>
</evidence>
<dbReference type="SUPFAM" id="SSF56112">
    <property type="entry name" value="Protein kinase-like (PK-like)"/>
    <property type="match status" value="1"/>
</dbReference>
<evidence type="ECO:0000256" key="8">
    <source>
        <dbReference type="ARBA" id="ARBA00047899"/>
    </source>
</evidence>
<dbReference type="PANTHER" id="PTHR44899">
    <property type="entry name" value="CAMK FAMILY PROTEIN KINASE"/>
    <property type="match status" value="1"/>
</dbReference>
<dbReference type="CDD" id="cd08215">
    <property type="entry name" value="STKc_Nek"/>
    <property type="match status" value="1"/>
</dbReference>
<dbReference type="AlphaFoldDB" id="A0AAU9K3X3"/>
<protein>
    <recommendedName>
        <fullName evidence="2">non-specific serine/threonine protein kinase</fullName>
        <ecNumber evidence="2">2.7.11.1</ecNumber>
    </recommendedName>
</protein>
<comment type="catalytic activity">
    <reaction evidence="9">
        <text>L-seryl-[protein] + ATP = O-phospho-L-seryl-[protein] + ADP + H(+)</text>
        <dbReference type="Rhea" id="RHEA:17989"/>
        <dbReference type="Rhea" id="RHEA-COMP:9863"/>
        <dbReference type="Rhea" id="RHEA-COMP:11604"/>
        <dbReference type="ChEBI" id="CHEBI:15378"/>
        <dbReference type="ChEBI" id="CHEBI:29999"/>
        <dbReference type="ChEBI" id="CHEBI:30616"/>
        <dbReference type="ChEBI" id="CHEBI:83421"/>
        <dbReference type="ChEBI" id="CHEBI:456216"/>
        <dbReference type="EC" id="2.7.11.1"/>
    </reaction>
</comment>
<name>A0AAU9K3X3_9CILI</name>
<dbReference type="FunFam" id="3.30.200.20:FF:000097">
    <property type="entry name" value="Probable serine/threonine-protein kinase nek1"/>
    <property type="match status" value="1"/>
</dbReference>
<dbReference type="Proteomes" id="UP001162131">
    <property type="component" value="Unassembled WGS sequence"/>
</dbReference>
<evidence type="ECO:0000256" key="4">
    <source>
        <dbReference type="ARBA" id="ARBA00022679"/>
    </source>
</evidence>
<evidence type="ECO:0000256" key="3">
    <source>
        <dbReference type="ARBA" id="ARBA00022527"/>
    </source>
</evidence>
<dbReference type="PANTHER" id="PTHR44899:SF3">
    <property type="entry name" value="SERINE_THREONINE-PROTEIN KINASE NEK1"/>
    <property type="match status" value="1"/>
</dbReference>
<evidence type="ECO:0000256" key="7">
    <source>
        <dbReference type="ARBA" id="ARBA00022840"/>
    </source>
</evidence>
<sequence length="587" mass="67339">MSYLQKYREFGIIGRGNFGSAHLVQSLQDSQQYVAKKIVLGGMSDKEIRGAHQEAELLRRLNHPNIVKYKESFCEEGLLIIVMEYCKIGDLGYHIKQKVKQRETFTETEIMNWFVQMCMALQYIHSQGILHRDIKSSNIYLTGNNTVKLGDFGISRVLQGSEAAQTVVGTPYYMSPEVCENKPYSYKSDTWSLGCVLYELCTLKHAFSADNLLGLVFKIVTERAEPIPSYYSPQLRSIVQNLLVKDSSQRISISELLRTPYVLSFMQNFVDTNGQSLTTVRSLSIRKTAVQVQEPPSPASPDETPKQRLARIKREKAEQEAEKLKQAAREAYMTNQITKQRKQDMLYSSPSQRQQNQAVIKQAMAPPRDLSGSGSTIASLMFTNQKSYERAEDLSELTEEFNLTRSQDLNTEENYRNYLKYAQPTEDTMTYSDTFEASAYTNVFGTKNNPHDDRPIRASGQYNLNFVDDGNPEIAENNPEELTQVISMYRNQMNNGGRLEFIEEASRESSSGLSPTKIVVDKRDSMRKQCVDCMGEKLFNEIYQFLRRQRQLETPDDIILEEVKKRWGRTATNYCFLVDQLIFVELF</sequence>
<evidence type="ECO:0000256" key="1">
    <source>
        <dbReference type="ARBA" id="ARBA00010886"/>
    </source>
</evidence>
<gene>
    <name evidence="13" type="ORF">BSTOLATCC_MIC58032</name>
</gene>
<dbReference type="InterPro" id="IPR008271">
    <property type="entry name" value="Ser/Thr_kinase_AS"/>
</dbReference>
<evidence type="ECO:0000313" key="14">
    <source>
        <dbReference type="Proteomes" id="UP001162131"/>
    </source>
</evidence>
<dbReference type="FunFam" id="1.10.510.10:FF:000869">
    <property type="entry name" value="Nek protein kinase"/>
    <property type="match status" value="1"/>
</dbReference>
<reference evidence="13" key="1">
    <citation type="submission" date="2021-09" db="EMBL/GenBank/DDBJ databases">
        <authorList>
            <consortium name="AG Swart"/>
            <person name="Singh M."/>
            <person name="Singh A."/>
            <person name="Seah K."/>
            <person name="Emmerich C."/>
        </authorList>
    </citation>
    <scope>NUCLEOTIDE SEQUENCE</scope>
    <source>
        <strain evidence="13">ATCC30299</strain>
    </source>
</reference>
<dbReference type="InterPro" id="IPR011009">
    <property type="entry name" value="Kinase-like_dom_sf"/>
</dbReference>
<comment type="caution">
    <text evidence="13">The sequence shown here is derived from an EMBL/GenBank/DDBJ whole genome shotgun (WGS) entry which is preliminary data.</text>
</comment>
<dbReference type="InterPro" id="IPR017441">
    <property type="entry name" value="Protein_kinase_ATP_BS"/>
</dbReference>
<accession>A0AAU9K3X3</accession>
<evidence type="ECO:0000256" key="11">
    <source>
        <dbReference type="SAM" id="MobiDB-lite"/>
    </source>
</evidence>
<dbReference type="Gene3D" id="3.30.200.20">
    <property type="entry name" value="Phosphorylase Kinase, domain 1"/>
    <property type="match status" value="1"/>
</dbReference>
<proteinExistence type="inferred from homology"/>
<dbReference type="GO" id="GO:0005524">
    <property type="term" value="F:ATP binding"/>
    <property type="evidence" value="ECO:0007669"/>
    <property type="project" value="UniProtKB-UniRule"/>
</dbReference>
<dbReference type="SMART" id="SM00220">
    <property type="entry name" value="S_TKc"/>
    <property type="match status" value="1"/>
</dbReference>
<keyword evidence="4" id="KW-0808">Transferase</keyword>
<dbReference type="PROSITE" id="PS00107">
    <property type="entry name" value="PROTEIN_KINASE_ATP"/>
    <property type="match status" value="1"/>
</dbReference>
<dbReference type="Gene3D" id="1.10.510.10">
    <property type="entry name" value="Transferase(Phosphotransferase) domain 1"/>
    <property type="match status" value="1"/>
</dbReference>
<dbReference type="InterPro" id="IPR000719">
    <property type="entry name" value="Prot_kinase_dom"/>
</dbReference>
<dbReference type="Pfam" id="PF00069">
    <property type="entry name" value="Pkinase"/>
    <property type="match status" value="1"/>
</dbReference>
<feature type="domain" description="Protein kinase" evidence="12">
    <location>
        <begin position="7"/>
        <end position="262"/>
    </location>
</feature>
<keyword evidence="5 10" id="KW-0547">Nucleotide-binding</keyword>
<comment type="similarity">
    <text evidence="1">Belongs to the protein kinase superfamily. NEK Ser/Thr protein kinase family. NIMA subfamily.</text>
</comment>
<dbReference type="PROSITE" id="PS00108">
    <property type="entry name" value="PROTEIN_KINASE_ST"/>
    <property type="match status" value="1"/>
</dbReference>